<dbReference type="InterPro" id="IPR000086">
    <property type="entry name" value="NUDIX_hydrolase_dom"/>
</dbReference>
<dbReference type="CDD" id="cd03676">
    <property type="entry name" value="NUDIX_Tnr3_like"/>
    <property type="match status" value="1"/>
</dbReference>
<evidence type="ECO:0000256" key="1">
    <source>
        <dbReference type="ARBA" id="ARBA00001946"/>
    </source>
</evidence>
<keyword evidence="2 4" id="KW-0378">Hydrolase</keyword>
<evidence type="ECO:0000313" key="4">
    <source>
        <dbReference type="EMBL" id="AWB34913.1"/>
    </source>
</evidence>
<dbReference type="AlphaFoldDB" id="A0A2R4XM92"/>
<organism evidence="4 5">
    <name type="scientific">Orrella marina</name>
    <dbReference type="NCBI Taxonomy" id="2163011"/>
    <lineage>
        <taxon>Bacteria</taxon>
        <taxon>Pseudomonadati</taxon>
        <taxon>Pseudomonadota</taxon>
        <taxon>Betaproteobacteria</taxon>
        <taxon>Burkholderiales</taxon>
        <taxon>Alcaligenaceae</taxon>
        <taxon>Orrella</taxon>
    </lineage>
</organism>
<dbReference type="GO" id="GO:0016787">
    <property type="term" value="F:hydrolase activity"/>
    <property type="evidence" value="ECO:0007669"/>
    <property type="project" value="UniProtKB-KW"/>
</dbReference>
<dbReference type="OrthoDB" id="5621792at2"/>
<name>A0A2R4XM92_9BURK</name>
<reference evidence="4 5" key="1">
    <citation type="submission" date="2018-04" db="EMBL/GenBank/DDBJ databases">
        <title>Bordetella sp. HZ20 isolated from seawater.</title>
        <authorList>
            <person name="Sun C."/>
        </authorList>
    </citation>
    <scope>NUCLEOTIDE SEQUENCE [LARGE SCALE GENOMIC DNA]</scope>
    <source>
        <strain evidence="4 5">HZ20</strain>
    </source>
</reference>
<dbReference type="InterPro" id="IPR015797">
    <property type="entry name" value="NUDIX_hydrolase-like_dom_sf"/>
</dbReference>
<dbReference type="PROSITE" id="PS51462">
    <property type="entry name" value="NUDIX"/>
    <property type="match status" value="1"/>
</dbReference>
<dbReference type="PROSITE" id="PS00893">
    <property type="entry name" value="NUDIX_BOX"/>
    <property type="match status" value="1"/>
</dbReference>
<protein>
    <submittedName>
        <fullName evidence="4">NUDIX hydrolase</fullName>
    </submittedName>
</protein>
<dbReference type="Gene3D" id="3.90.79.10">
    <property type="entry name" value="Nucleoside Triphosphate Pyrophosphohydrolase"/>
    <property type="match status" value="1"/>
</dbReference>
<dbReference type="Proteomes" id="UP000244571">
    <property type="component" value="Chromosome"/>
</dbReference>
<evidence type="ECO:0000259" key="3">
    <source>
        <dbReference type="PROSITE" id="PS51462"/>
    </source>
</evidence>
<sequence length="281" mass="30587">MFPTVRLPAESLQKLLLETLGRASDSPHDNSYSLMIQGETCGSVFQPAVQALQSHPDIRLNHSLKQIEINPSGELDASIADIAQSLDRAGCVPRWRGELLDLWNDRNASVAAIERGVVRPLGTLTKAVHLNAWSETGSLWVARRSLTKPTDPGMCDTLVGGLVGHGEEPALALERESFEEAGLTPDQLAQRTPVRPIACMQRRLPEGLQRELVLTSECVLPTAVTPVNQDGESMTIECLPPSEVLQMLQAGRFTVEASLVILEDLLFRVTGERPVMGSISV</sequence>
<dbReference type="InterPro" id="IPR020084">
    <property type="entry name" value="NUDIX_hydrolase_CS"/>
</dbReference>
<dbReference type="KEGG" id="boz:DBV39_15545"/>
<gene>
    <name evidence="4" type="ORF">DBV39_15545</name>
</gene>
<accession>A0A2R4XM92</accession>
<comment type="cofactor">
    <cofactor evidence="1">
        <name>Mg(2+)</name>
        <dbReference type="ChEBI" id="CHEBI:18420"/>
    </cofactor>
</comment>
<keyword evidence="5" id="KW-1185">Reference proteome</keyword>
<evidence type="ECO:0000313" key="5">
    <source>
        <dbReference type="Proteomes" id="UP000244571"/>
    </source>
</evidence>
<dbReference type="Pfam" id="PF00293">
    <property type="entry name" value="NUDIX"/>
    <property type="match status" value="1"/>
</dbReference>
<dbReference type="EMBL" id="CP028901">
    <property type="protein sequence ID" value="AWB34913.1"/>
    <property type="molecule type" value="Genomic_DNA"/>
</dbReference>
<evidence type="ECO:0000256" key="2">
    <source>
        <dbReference type="ARBA" id="ARBA00022801"/>
    </source>
</evidence>
<feature type="domain" description="Nudix hydrolase" evidence="3">
    <location>
        <begin position="103"/>
        <end position="261"/>
    </location>
</feature>
<dbReference type="RefSeq" id="WP_108622323.1">
    <property type="nucleotide sequence ID" value="NZ_CP028901.1"/>
</dbReference>
<proteinExistence type="predicted"/>
<dbReference type="SUPFAM" id="SSF55811">
    <property type="entry name" value="Nudix"/>
    <property type="match status" value="1"/>
</dbReference>